<evidence type="ECO:0000256" key="7">
    <source>
        <dbReference type="ARBA" id="ARBA00023235"/>
    </source>
</evidence>
<evidence type="ECO:0000259" key="11">
    <source>
        <dbReference type="PROSITE" id="PS52039"/>
    </source>
</evidence>
<dbReference type="Pfam" id="PF01131">
    <property type="entry name" value="Topoisom_bac"/>
    <property type="match status" value="1"/>
</dbReference>
<dbReference type="NCBIfam" id="NF005829">
    <property type="entry name" value="PRK07726.1"/>
    <property type="match status" value="1"/>
</dbReference>
<evidence type="ECO:0000256" key="9">
    <source>
        <dbReference type="SAM" id="MobiDB-lite"/>
    </source>
</evidence>
<dbReference type="Gene3D" id="3.40.50.140">
    <property type="match status" value="1"/>
</dbReference>
<keyword evidence="4 8" id="KW-0460">Magnesium</keyword>
<dbReference type="PROSITE" id="PS50880">
    <property type="entry name" value="TOPRIM"/>
    <property type="match status" value="1"/>
</dbReference>
<dbReference type="Gene3D" id="1.10.460.10">
    <property type="entry name" value="Topoisomerase I, domain 2"/>
    <property type="match status" value="1"/>
</dbReference>
<feature type="site" description="Interaction with DNA" evidence="8">
    <location>
        <position position="311"/>
    </location>
</feature>
<organism evidence="12 13">
    <name type="scientific">Pseudoflavonifractor hominis</name>
    <dbReference type="NCBI Taxonomy" id="2763059"/>
    <lineage>
        <taxon>Bacteria</taxon>
        <taxon>Bacillati</taxon>
        <taxon>Bacillota</taxon>
        <taxon>Clostridia</taxon>
        <taxon>Eubacteriales</taxon>
        <taxon>Oscillospiraceae</taxon>
        <taxon>Pseudoflavonifractor</taxon>
    </lineage>
</organism>
<feature type="region of interest" description="Interaction with DNA" evidence="8">
    <location>
        <begin position="187"/>
        <end position="192"/>
    </location>
</feature>
<keyword evidence="6 8" id="KW-0238">DNA-binding</keyword>
<feature type="binding site" evidence="8">
    <location>
        <position position="9"/>
    </location>
    <ligand>
        <name>Mg(2+)</name>
        <dbReference type="ChEBI" id="CHEBI:18420"/>
        <note>catalytic</note>
    </ligand>
</feature>
<dbReference type="InterPro" id="IPR034144">
    <property type="entry name" value="TOPRIM_TopoIII"/>
</dbReference>
<evidence type="ECO:0000256" key="4">
    <source>
        <dbReference type="ARBA" id="ARBA00022842"/>
    </source>
</evidence>
<reference evidence="12 13" key="1">
    <citation type="submission" date="2020-08" db="EMBL/GenBank/DDBJ databases">
        <title>Genome public.</title>
        <authorList>
            <person name="Liu C."/>
            <person name="Sun Q."/>
        </authorList>
    </citation>
    <scope>NUCLEOTIDE SEQUENCE [LARGE SCALE GENOMIC DNA]</scope>
    <source>
        <strain evidence="12 13">New-38</strain>
    </source>
</reference>
<dbReference type="Proteomes" id="UP000660021">
    <property type="component" value="Unassembled WGS sequence"/>
</dbReference>
<name>A0ABR7HS92_9FIRM</name>
<dbReference type="SMART" id="SM00437">
    <property type="entry name" value="TOP1Ac"/>
    <property type="match status" value="1"/>
</dbReference>
<dbReference type="RefSeq" id="WP_186963323.1">
    <property type="nucleotide sequence ID" value="NZ_JACOPR010000003.1"/>
</dbReference>
<comment type="caution">
    <text evidence="8">Lacks conserved residue(s) required for the propagation of feature annotation.</text>
</comment>
<comment type="caution">
    <text evidence="12">The sequence shown here is derived from an EMBL/GenBank/DDBJ whole genome shotgun (WGS) entry which is preliminary data.</text>
</comment>
<accession>A0ABR7HS92</accession>
<keyword evidence="13" id="KW-1185">Reference proteome</keyword>
<sequence>MSKTLVLAEKPSVGRELARVLGCTKSGEGCLEGAEYIVTWALGHLVELSAPEEYDKAWQKWDLLTLPMLPEPMKTAVIPQSARQFRAVRALLHRGDVKELVIATDAGREGELVARWILEKAGWKGPTKRLWISSQTDRAIREGFAHLRPAAEYDNLFYSARARSEADWLVGLNVTRALTCKYNAQLSAGRVQTPTLALIVDREEAIRSFRPREFDTLQIRLEGFTATWRDGQGQARIFDREKARALAGRLAGKEAVIRSLQRKRREVPPPAAYDLTELQRDANRKYAYSAKETLSMMQSLYENHKVLTYPRTDSRYISQDVVPTLPERITSVAVDEYRDLALSIRRQRPLQTKYLVNDAKVSDHHAIIPTEEQVELWRMSGGERNIYDLVVRRFLAVLLPPCVYEEVRLSLEVDGETFTARGKVMVEPGWRAAYDRSFSDLDQEEDEDEREQALPVLREGERFPVGEVRLRPGQTAPPARYTEATLLTAMEHPGSQVEDREESRILEETGGLGTPATRADIIEKLFSSFYVERRGKEIVPTSKGVQVVKLAPADLRSAALTARWEGRLGAIAQGKEREAHFVEEMRQYASHLVSEVKASDASYTHDNQTRTPCPDCGKYLLRVKTKRGEMLVCPDRECGYRRSVKQTTNARCPNCHKRMELRGEGEKQMFACVCGYREKLSDFKKRREKAGGGKRDVRRYLEQQARQEETGNSALAAQLAKWMEQNRS</sequence>
<feature type="domain" description="Toprim" evidence="10">
    <location>
        <begin position="3"/>
        <end position="136"/>
    </location>
</feature>
<feature type="domain" description="Topo IA-type catalytic" evidence="11">
    <location>
        <begin position="153"/>
        <end position="593"/>
    </location>
</feature>
<evidence type="ECO:0000256" key="5">
    <source>
        <dbReference type="ARBA" id="ARBA00023029"/>
    </source>
</evidence>
<dbReference type="SMART" id="SM00436">
    <property type="entry name" value="TOP1Bc"/>
    <property type="match status" value="1"/>
</dbReference>
<comment type="catalytic activity">
    <reaction evidence="1 8">
        <text>ATP-independent breakage of single-stranded DNA, followed by passage and rejoining.</text>
        <dbReference type="EC" id="5.6.2.1"/>
    </reaction>
</comment>
<feature type="binding site" evidence="8">
    <location>
        <position position="105"/>
    </location>
    <ligand>
        <name>Mg(2+)</name>
        <dbReference type="ChEBI" id="CHEBI:18420"/>
        <note>catalytic</note>
    </ligand>
</feature>
<dbReference type="CDD" id="cd00186">
    <property type="entry name" value="TOP1Ac"/>
    <property type="match status" value="1"/>
</dbReference>
<dbReference type="InterPro" id="IPR005738">
    <property type="entry name" value="TopoIII"/>
</dbReference>
<evidence type="ECO:0000256" key="6">
    <source>
        <dbReference type="ARBA" id="ARBA00023125"/>
    </source>
</evidence>
<dbReference type="Gene3D" id="2.70.20.10">
    <property type="entry name" value="Topoisomerase I, domain 3"/>
    <property type="match status" value="1"/>
</dbReference>
<dbReference type="PANTHER" id="PTHR11390:SF21">
    <property type="entry name" value="DNA TOPOISOMERASE 3-ALPHA"/>
    <property type="match status" value="1"/>
</dbReference>
<comment type="cofactor">
    <cofactor evidence="8">
        <name>Mg(2+)</name>
        <dbReference type="ChEBI" id="CHEBI:18420"/>
    </cofactor>
</comment>
<comment type="function">
    <text evidence="8">Releases the supercoiling and torsional tension of DNA, which is introduced during the DNA replication and transcription, by transiently cleaving and rejoining one strand of the DNA duplex. Introduces a single-strand break via transesterification at a target site in duplex DNA. The scissile phosphodiester is attacked by the catalytic tyrosine of the enzyme, resulting in the formation of a DNA-(5'-phosphotyrosyl)-enzyme intermediate and the expulsion of a 3'-OH DNA strand. The free DNA strand then undergoes passage around the unbroken strand, thus removing DNA supercoils. Finally, in the religation step, the DNA 3'-OH attacks the covalent intermediate to expel the active-site tyrosine and restore the DNA phosphodiester backbone.</text>
</comment>
<dbReference type="InterPro" id="IPR013497">
    <property type="entry name" value="Topo_IA_cen"/>
</dbReference>
<feature type="active site" description="O-(5'-phospho-DNA)-tyrosine intermediate" evidence="8">
    <location>
        <position position="309"/>
    </location>
</feature>
<comment type="similarity">
    <text evidence="2 8">Belongs to the type IA topoisomerase family.</text>
</comment>
<dbReference type="InterPro" id="IPR013824">
    <property type="entry name" value="Topo_IA_cen_sub1"/>
</dbReference>
<dbReference type="SUPFAM" id="SSF56712">
    <property type="entry name" value="Prokaryotic type I DNA topoisomerase"/>
    <property type="match status" value="1"/>
</dbReference>
<feature type="compositionally biased region" description="Basic and acidic residues" evidence="9">
    <location>
        <begin position="685"/>
        <end position="709"/>
    </location>
</feature>
<dbReference type="Gene3D" id="1.10.290.10">
    <property type="entry name" value="Topoisomerase I, domain 4"/>
    <property type="match status" value="1"/>
</dbReference>
<evidence type="ECO:0000259" key="10">
    <source>
        <dbReference type="PROSITE" id="PS50880"/>
    </source>
</evidence>
<dbReference type="CDD" id="cd03362">
    <property type="entry name" value="TOPRIM_TopoIA_TopoIII"/>
    <property type="match status" value="1"/>
</dbReference>
<keyword evidence="7 8" id="KW-0413">Isomerase</keyword>
<dbReference type="EMBL" id="JACOPR010000003">
    <property type="protein sequence ID" value="MBC5730401.1"/>
    <property type="molecule type" value="Genomic_DNA"/>
</dbReference>
<evidence type="ECO:0000256" key="1">
    <source>
        <dbReference type="ARBA" id="ARBA00000213"/>
    </source>
</evidence>
<evidence type="ECO:0000313" key="12">
    <source>
        <dbReference type="EMBL" id="MBC5730401.1"/>
    </source>
</evidence>
<evidence type="ECO:0000256" key="2">
    <source>
        <dbReference type="ARBA" id="ARBA00009446"/>
    </source>
</evidence>
<gene>
    <name evidence="8" type="primary">topB</name>
    <name evidence="12" type="ORF">H8S34_06085</name>
</gene>
<dbReference type="InterPro" id="IPR023406">
    <property type="entry name" value="Topo_IA_AS"/>
</dbReference>
<dbReference type="Pfam" id="PF01751">
    <property type="entry name" value="Toprim"/>
    <property type="match status" value="1"/>
</dbReference>
<dbReference type="NCBIfam" id="TIGR01056">
    <property type="entry name" value="topB"/>
    <property type="match status" value="1"/>
</dbReference>
<dbReference type="InterPro" id="IPR023405">
    <property type="entry name" value="Topo_IA_core_domain"/>
</dbReference>
<feature type="site" description="Interaction with DNA" evidence="8">
    <location>
        <position position="61"/>
    </location>
</feature>
<dbReference type="PRINTS" id="PR00417">
    <property type="entry name" value="PRTPISMRASEI"/>
</dbReference>
<dbReference type="InterPro" id="IPR013825">
    <property type="entry name" value="Topo_IA_cen_sub2"/>
</dbReference>
<dbReference type="InterPro" id="IPR013826">
    <property type="entry name" value="Topo_IA_cen_sub3"/>
</dbReference>
<dbReference type="HAMAP" id="MF_00953">
    <property type="entry name" value="Topoisom_3_prok"/>
    <property type="match status" value="1"/>
</dbReference>
<evidence type="ECO:0000256" key="8">
    <source>
        <dbReference type="HAMAP-Rule" id="MF_00953"/>
    </source>
</evidence>
<dbReference type="PANTHER" id="PTHR11390">
    <property type="entry name" value="PROKARYOTIC DNA TOPOISOMERASE"/>
    <property type="match status" value="1"/>
</dbReference>
<evidence type="ECO:0000313" key="13">
    <source>
        <dbReference type="Proteomes" id="UP000660021"/>
    </source>
</evidence>
<dbReference type="InterPro" id="IPR006171">
    <property type="entry name" value="TOPRIM_dom"/>
</dbReference>
<dbReference type="PROSITE" id="PS52039">
    <property type="entry name" value="TOPO_IA_2"/>
    <property type="match status" value="1"/>
</dbReference>
<dbReference type="InterPro" id="IPR003602">
    <property type="entry name" value="Topo_IA_DNA-bd_dom"/>
</dbReference>
<evidence type="ECO:0000256" key="3">
    <source>
        <dbReference type="ARBA" id="ARBA00022723"/>
    </source>
</evidence>
<dbReference type="SMART" id="SM00493">
    <property type="entry name" value="TOPRIM"/>
    <property type="match status" value="1"/>
</dbReference>
<feature type="site" description="Interaction with DNA" evidence="8">
    <location>
        <position position="176"/>
    </location>
</feature>
<dbReference type="InterPro" id="IPR000380">
    <property type="entry name" value="Topo_IA"/>
</dbReference>
<proteinExistence type="inferred from homology"/>
<keyword evidence="3 8" id="KW-0479">Metal-binding</keyword>
<keyword evidence="5 8" id="KW-0799">Topoisomerase</keyword>
<dbReference type="EC" id="5.6.2.1" evidence="8"/>
<dbReference type="InterPro" id="IPR003601">
    <property type="entry name" value="Topo_IA_2"/>
</dbReference>
<dbReference type="PROSITE" id="PS00396">
    <property type="entry name" value="TOPO_IA_1"/>
    <property type="match status" value="1"/>
</dbReference>
<protein>
    <recommendedName>
        <fullName evidence="8">DNA topoisomerase 3</fullName>
        <ecNumber evidence="8">5.6.2.1</ecNumber>
    </recommendedName>
    <alternativeName>
        <fullName evidence="8">DNA topoisomerase III</fullName>
    </alternativeName>
</protein>
<feature type="region of interest" description="Disordered" evidence="9">
    <location>
        <begin position="685"/>
        <end position="713"/>
    </location>
</feature>
<feature type="site" description="Interaction with DNA" evidence="8">
    <location>
        <position position="168"/>
    </location>
</feature>